<reference evidence="1 2" key="1">
    <citation type="submission" date="2024-02" db="EMBL/GenBank/DDBJ databases">
        <title>De novo assembly and annotation of 12 fungi associated with fruit tree decline syndrome in Ontario, Canada.</title>
        <authorList>
            <person name="Sulman M."/>
            <person name="Ellouze W."/>
            <person name="Ilyukhin E."/>
        </authorList>
    </citation>
    <scope>NUCLEOTIDE SEQUENCE [LARGE SCALE GENOMIC DNA]</scope>
    <source>
        <strain evidence="1 2">M97-236</strain>
    </source>
</reference>
<accession>A0ABR3RFU5</accession>
<name>A0ABR3RFU5_9PLEO</name>
<proteinExistence type="predicted"/>
<dbReference type="Proteomes" id="UP001521222">
    <property type="component" value="Unassembled WGS sequence"/>
</dbReference>
<organism evidence="1 2">
    <name type="scientific">Nothophoma quercina</name>
    <dbReference type="NCBI Taxonomy" id="749835"/>
    <lineage>
        <taxon>Eukaryota</taxon>
        <taxon>Fungi</taxon>
        <taxon>Dikarya</taxon>
        <taxon>Ascomycota</taxon>
        <taxon>Pezizomycotina</taxon>
        <taxon>Dothideomycetes</taxon>
        <taxon>Pleosporomycetidae</taxon>
        <taxon>Pleosporales</taxon>
        <taxon>Pleosporineae</taxon>
        <taxon>Didymellaceae</taxon>
        <taxon>Nothophoma</taxon>
    </lineage>
</organism>
<comment type="caution">
    <text evidence="1">The sequence shown here is derived from an EMBL/GenBank/DDBJ whole genome shotgun (WGS) entry which is preliminary data.</text>
</comment>
<dbReference type="EMBL" id="JAKIXB020000012">
    <property type="protein sequence ID" value="KAL1603286.1"/>
    <property type="molecule type" value="Genomic_DNA"/>
</dbReference>
<gene>
    <name evidence="1" type="ORF">SLS59_004382</name>
</gene>
<sequence length="135" mass="14741">MRSASVSIAGASHTNLAQNPLYIDVFSDAKHVYTAGDLVHGVVRVDPTSRPQKLSIVFKGISILYDKDLEGCKTELFRLEQELFTSSDTGENYDILRHGTADDGKIGGGIIRKIPMAILGSNTPQAFHCLRVVPR</sequence>
<evidence type="ECO:0000313" key="1">
    <source>
        <dbReference type="EMBL" id="KAL1603286.1"/>
    </source>
</evidence>
<protein>
    <submittedName>
        <fullName evidence="1">Uncharacterized protein</fullName>
    </submittedName>
</protein>
<keyword evidence="2" id="KW-1185">Reference proteome</keyword>
<evidence type="ECO:0000313" key="2">
    <source>
        <dbReference type="Proteomes" id="UP001521222"/>
    </source>
</evidence>